<feature type="transmembrane region" description="Helical" evidence="1">
    <location>
        <begin position="62"/>
        <end position="82"/>
    </location>
</feature>
<reference evidence="2" key="2">
    <citation type="submission" date="2020-07" db="EMBL/GenBank/DDBJ databases">
        <authorList>
            <person name="Vera ALvarez R."/>
            <person name="Arias-Moreno D.M."/>
            <person name="Jimenez-Jacinto V."/>
            <person name="Jimenez-Bremont J.F."/>
            <person name="Swaminathan K."/>
            <person name="Moose S.P."/>
            <person name="Guerrero-Gonzalez M.L."/>
            <person name="Marino-Ramirez L."/>
            <person name="Landsman D."/>
            <person name="Rodriguez-Kessler M."/>
            <person name="Delgado-Sanchez P."/>
        </authorList>
    </citation>
    <scope>NUCLEOTIDE SEQUENCE</scope>
    <source>
        <tissue evidence="2">Cladode</tissue>
    </source>
</reference>
<evidence type="ECO:0000256" key="1">
    <source>
        <dbReference type="SAM" id="Phobius"/>
    </source>
</evidence>
<dbReference type="AlphaFoldDB" id="A0A7C9E2V9"/>
<name>A0A7C9E2V9_OPUST</name>
<protein>
    <submittedName>
        <fullName evidence="2">Uncharacterized protein</fullName>
    </submittedName>
</protein>
<keyword evidence="1" id="KW-0812">Transmembrane</keyword>
<sequence>MDGLNKTIRLRQMIMILGRGGAAFPNFLHSQQSSHCVPKYAFSYTYLFCCFILPYMEKSNLIFFFFLFFSFSVVTNAAVGLCRKHLVDGGFQLFDQLRYHVGCKEGLLHHFLYVGQPQQSPCSLVILLQNLCQPNVINVAVVD</sequence>
<evidence type="ECO:0000313" key="2">
    <source>
        <dbReference type="EMBL" id="MBA4655366.1"/>
    </source>
</evidence>
<keyword evidence="1" id="KW-0472">Membrane</keyword>
<accession>A0A7C9E2V9</accession>
<dbReference type="EMBL" id="GISG01187518">
    <property type="protein sequence ID" value="MBA4655366.1"/>
    <property type="molecule type" value="Transcribed_RNA"/>
</dbReference>
<reference evidence="2" key="1">
    <citation type="journal article" date="2013" name="J. Plant Res.">
        <title>Effect of fungi and light on seed germination of three Opuntia species from semiarid lands of central Mexico.</title>
        <authorList>
            <person name="Delgado-Sanchez P."/>
            <person name="Jimenez-Bremont J.F."/>
            <person name="Guerrero-Gonzalez Mde L."/>
            <person name="Flores J."/>
        </authorList>
    </citation>
    <scope>NUCLEOTIDE SEQUENCE</scope>
    <source>
        <tissue evidence="2">Cladode</tissue>
    </source>
</reference>
<keyword evidence="1" id="KW-1133">Transmembrane helix</keyword>
<proteinExistence type="predicted"/>
<organism evidence="2">
    <name type="scientific">Opuntia streptacantha</name>
    <name type="common">Prickly pear cactus</name>
    <name type="synonym">Opuntia cardona</name>
    <dbReference type="NCBI Taxonomy" id="393608"/>
    <lineage>
        <taxon>Eukaryota</taxon>
        <taxon>Viridiplantae</taxon>
        <taxon>Streptophyta</taxon>
        <taxon>Embryophyta</taxon>
        <taxon>Tracheophyta</taxon>
        <taxon>Spermatophyta</taxon>
        <taxon>Magnoliopsida</taxon>
        <taxon>eudicotyledons</taxon>
        <taxon>Gunneridae</taxon>
        <taxon>Pentapetalae</taxon>
        <taxon>Caryophyllales</taxon>
        <taxon>Cactineae</taxon>
        <taxon>Cactaceae</taxon>
        <taxon>Opuntioideae</taxon>
        <taxon>Opuntia</taxon>
    </lineage>
</organism>